<feature type="compositionally biased region" description="Pro residues" evidence="1">
    <location>
        <begin position="10"/>
        <end position="22"/>
    </location>
</feature>
<sequence>MAPRTAPPRAVAPPPAPLPMAPPREAASAAGVGAAPDEGAWRAAAAWPSSTACSSGAARVQAPASTATAGEAAGDYAWRSEDGQVEALLRLRENGQWWHAVHRQARERGRVVHRGESQPEPNRQEENNVWRAYKDFSRGATDSASDEAQRRRFFGEYEDVSVWEIVEALGCWQQVEPAQGCAPETSGALLLTCDSWHIRSSHPSAPAVFRPTEEGRKEIDAMMEAGQLLLCYVLGDAGAGTRSLELQAHFEAAPPQAAVPSVPRGVGQPPARRPPRRGLQLAFQALGFARRYQRGAAGHPLAAG</sequence>
<keyword evidence="3" id="KW-1185">Reference proteome</keyword>
<dbReference type="Proteomes" id="UP001189429">
    <property type="component" value="Unassembled WGS sequence"/>
</dbReference>
<accession>A0ABN9TFX3</accession>
<comment type="caution">
    <text evidence="2">The sequence shown here is derived from an EMBL/GenBank/DDBJ whole genome shotgun (WGS) entry which is preliminary data.</text>
</comment>
<organism evidence="2 3">
    <name type="scientific">Prorocentrum cordatum</name>
    <dbReference type="NCBI Taxonomy" id="2364126"/>
    <lineage>
        <taxon>Eukaryota</taxon>
        <taxon>Sar</taxon>
        <taxon>Alveolata</taxon>
        <taxon>Dinophyceae</taxon>
        <taxon>Prorocentrales</taxon>
        <taxon>Prorocentraceae</taxon>
        <taxon>Prorocentrum</taxon>
    </lineage>
</organism>
<reference evidence="2" key="1">
    <citation type="submission" date="2023-10" db="EMBL/GenBank/DDBJ databases">
        <authorList>
            <person name="Chen Y."/>
            <person name="Shah S."/>
            <person name="Dougan E. K."/>
            <person name="Thang M."/>
            <person name="Chan C."/>
        </authorList>
    </citation>
    <scope>NUCLEOTIDE SEQUENCE [LARGE SCALE GENOMIC DNA]</scope>
</reference>
<dbReference type="EMBL" id="CAUYUJ010014687">
    <property type="protein sequence ID" value="CAK0844721.1"/>
    <property type="molecule type" value="Genomic_DNA"/>
</dbReference>
<feature type="region of interest" description="Disordered" evidence="1">
    <location>
        <begin position="1"/>
        <end position="57"/>
    </location>
</feature>
<gene>
    <name evidence="2" type="ORF">PCOR1329_LOCUS38749</name>
</gene>
<protein>
    <submittedName>
        <fullName evidence="2">Uncharacterized protein</fullName>
    </submittedName>
</protein>
<feature type="region of interest" description="Disordered" evidence="1">
    <location>
        <begin position="109"/>
        <end position="128"/>
    </location>
</feature>
<evidence type="ECO:0000313" key="3">
    <source>
        <dbReference type="Proteomes" id="UP001189429"/>
    </source>
</evidence>
<feature type="compositionally biased region" description="Low complexity" evidence="1">
    <location>
        <begin position="23"/>
        <end position="35"/>
    </location>
</feature>
<evidence type="ECO:0000256" key="1">
    <source>
        <dbReference type="SAM" id="MobiDB-lite"/>
    </source>
</evidence>
<proteinExistence type="predicted"/>
<evidence type="ECO:0000313" key="2">
    <source>
        <dbReference type="EMBL" id="CAK0844721.1"/>
    </source>
</evidence>
<name>A0ABN9TFX3_9DINO</name>